<dbReference type="Gene3D" id="3.40.1410.10">
    <property type="entry name" value="Chorismate lyase-like"/>
    <property type="match status" value="1"/>
</dbReference>
<sequence>MSKVNHGSLSTLTPQGRLLPYTGHLDALCWSSAAALPLKKAQTDWLLFSGSLTARLQQHTDALSLQLLTSGWQPDEQIPGRLVRQVLLSDGQHPWIWGLTQVDASQLQQEADLLHWSAQPLGVLLFAEEQASVRQFEIADFAASAEFCSMLPQWGCSVRRPLWGRRSVLQFRSCRLLLTEVFLPEHPMYGV</sequence>
<organism evidence="4 5">
    <name type="scientific">Tolumonas osonensis</name>
    <dbReference type="NCBI Taxonomy" id="675874"/>
    <lineage>
        <taxon>Bacteria</taxon>
        <taxon>Pseudomonadati</taxon>
        <taxon>Pseudomonadota</taxon>
        <taxon>Gammaproteobacteria</taxon>
        <taxon>Aeromonadales</taxon>
        <taxon>Aeromonadaceae</taxon>
        <taxon>Tolumonas</taxon>
    </lineage>
</organism>
<dbReference type="GO" id="GO:0006744">
    <property type="term" value="P:ubiquinone biosynthetic process"/>
    <property type="evidence" value="ECO:0007669"/>
    <property type="project" value="UniProtKB-KW"/>
</dbReference>
<dbReference type="InterPro" id="IPR028978">
    <property type="entry name" value="Chorismate_lyase_/UTRA_dom_sf"/>
</dbReference>
<reference evidence="4 5" key="1">
    <citation type="submission" date="2020-08" db="EMBL/GenBank/DDBJ databases">
        <title>Genomic Encyclopedia of Type Strains, Phase IV (KMG-IV): sequencing the most valuable type-strain genomes for metagenomic binning, comparative biology and taxonomic classification.</title>
        <authorList>
            <person name="Goeker M."/>
        </authorList>
    </citation>
    <scope>NUCLEOTIDE SEQUENCE [LARGE SCALE GENOMIC DNA]</scope>
    <source>
        <strain evidence="4 5">DSM 22975</strain>
    </source>
</reference>
<keyword evidence="2" id="KW-0831">Ubiquinone biosynthesis</keyword>
<proteinExistence type="predicted"/>
<protein>
    <submittedName>
        <fullName evidence="4">Chorismate--pyruvate lyase</fullName>
        <ecNumber evidence="4">4.1.3.40</ecNumber>
    </submittedName>
</protein>
<gene>
    <name evidence="4" type="ORF">HNR75_002977</name>
</gene>
<comment type="caution">
    <text evidence="4">The sequence shown here is derived from an EMBL/GenBank/DDBJ whole genome shotgun (WGS) entry which is preliminary data.</text>
</comment>
<keyword evidence="5" id="KW-1185">Reference proteome</keyword>
<evidence type="ECO:0000256" key="3">
    <source>
        <dbReference type="ARBA" id="ARBA00023239"/>
    </source>
</evidence>
<dbReference type="AlphaFoldDB" id="A0A841GQ41"/>
<dbReference type="RefSeq" id="WP_188027731.1">
    <property type="nucleotide sequence ID" value="NZ_JACHGR010000011.1"/>
</dbReference>
<keyword evidence="4" id="KW-0670">Pyruvate</keyword>
<dbReference type="PANTHER" id="PTHR38683:SF1">
    <property type="entry name" value="CHORISMATE PYRUVATE-LYASE"/>
    <property type="match status" value="1"/>
</dbReference>
<evidence type="ECO:0000256" key="2">
    <source>
        <dbReference type="ARBA" id="ARBA00022688"/>
    </source>
</evidence>
<dbReference type="Proteomes" id="UP000585721">
    <property type="component" value="Unassembled WGS sequence"/>
</dbReference>
<evidence type="ECO:0000313" key="5">
    <source>
        <dbReference type="Proteomes" id="UP000585721"/>
    </source>
</evidence>
<keyword evidence="3 4" id="KW-0456">Lyase</keyword>
<accession>A0A841GQ41</accession>
<dbReference type="EC" id="4.1.3.40" evidence="4"/>
<dbReference type="SUPFAM" id="SSF64288">
    <property type="entry name" value="Chorismate lyase-like"/>
    <property type="match status" value="1"/>
</dbReference>
<dbReference type="EMBL" id="JACHGR010000011">
    <property type="protein sequence ID" value="MBB6057030.1"/>
    <property type="molecule type" value="Genomic_DNA"/>
</dbReference>
<dbReference type="Pfam" id="PF04345">
    <property type="entry name" value="Chor_lyase"/>
    <property type="match status" value="1"/>
</dbReference>
<keyword evidence="1" id="KW-0963">Cytoplasm</keyword>
<dbReference type="InterPro" id="IPR007440">
    <property type="entry name" value="Chorismate--pyruvate_lyase"/>
</dbReference>
<name>A0A841GQ41_9GAMM</name>
<evidence type="ECO:0000313" key="4">
    <source>
        <dbReference type="EMBL" id="MBB6057030.1"/>
    </source>
</evidence>
<dbReference type="PANTHER" id="PTHR38683">
    <property type="entry name" value="CHORISMATE PYRUVATE-LYASE"/>
    <property type="match status" value="1"/>
</dbReference>
<dbReference type="GO" id="GO:0008813">
    <property type="term" value="F:chorismate lyase activity"/>
    <property type="evidence" value="ECO:0007669"/>
    <property type="project" value="UniProtKB-EC"/>
</dbReference>
<evidence type="ECO:0000256" key="1">
    <source>
        <dbReference type="ARBA" id="ARBA00022490"/>
    </source>
</evidence>
<dbReference type="GO" id="GO:0005829">
    <property type="term" value="C:cytosol"/>
    <property type="evidence" value="ECO:0007669"/>
    <property type="project" value="TreeGrafter"/>
</dbReference>